<comment type="caution">
    <text evidence="1">The sequence shown here is derived from an EMBL/GenBank/DDBJ whole genome shotgun (WGS) entry which is preliminary data.</text>
</comment>
<dbReference type="EMBL" id="AHNZ02000975">
    <property type="protein sequence ID" value="EMO02790.1"/>
    <property type="molecule type" value="Genomic_DNA"/>
</dbReference>
<protein>
    <submittedName>
        <fullName evidence="1">Uncharacterized protein</fullName>
    </submittedName>
</protein>
<evidence type="ECO:0000313" key="1">
    <source>
        <dbReference type="EMBL" id="EMO02790.1"/>
    </source>
</evidence>
<evidence type="ECO:0000313" key="2">
    <source>
        <dbReference type="Proteomes" id="UP000012092"/>
    </source>
</evidence>
<dbReference type="AlphaFoldDB" id="M6R5E8"/>
<name>M6R5E8_LEPIR</name>
<proteinExistence type="predicted"/>
<gene>
    <name evidence="1" type="ORF">LEP1GSC116_1046</name>
</gene>
<reference evidence="1 2" key="1">
    <citation type="submission" date="2013-01" db="EMBL/GenBank/DDBJ databases">
        <authorList>
            <person name="Harkins D.M."/>
            <person name="Durkin A.S."/>
            <person name="Brinkac L.M."/>
            <person name="Haft D.H."/>
            <person name="Selengut J.D."/>
            <person name="Sanka R."/>
            <person name="DePew J."/>
            <person name="Purushe J."/>
            <person name="Picardeau M."/>
            <person name="Werts C."/>
            <person name="Goarant C."/>
            <person name="Vinetz J.M."/>
            <person name="Sutton G.G."/>
            <person name="Nierman W.C."/>
            <person name="Fouts D.E."/>
        </authorList>
    </citation>
    <scope>NUCLEOTIDE SEQUENCE [LARGE SCALE GENOMIC DNA]</scope>
    <source>
        <strain evidence="1 2">Verdun HP</strain>
    </source>
</reference>
<sequence>MSKFPLQFQKFPIYLGWEPILLRVQHLFLSFFVLRKNISRD</sequence>
<accession>M6R5E8</accession>
<dbReference type="Proteomes" id="UP000012092">
    <property type="component" value="Unassembled WGS sequence"/>
</dbReference>
<feature type="non-terminal residue" evidence="1">
    <location>
        <position position="41"/>
    </location>
</feature>
<organism evidence="1 2">
    <name type="scientific">Leptospira interrogans serovar Icterohaemorrhagiae str. Verdun HP</name>
    <dbReference type="NCBI Taxonomy" id="1049910"/>
    <lineage>
        <taxon>Bacteria</taxon>
        <taxon>Pseudomonadati</taxon>
        <taxon>Spirochaetota</taxon>
        <taxon>Spirochaetia</taxon>
        <taxon>Leptospirales</taxon>
        <taxon>Leptospiraceae</taxon>
        <taxon>Leptospira</taxon>
    </lineage>
</organism>